<name>A0A9N7MW85_STRHE</name>
<evidence type="ECO:0000313" key="2">
    <source>
        <dbReference type="EMBL" id="CAA0815956.1"/>
    </source>
</evidence>
<evidence type="ECO:0000259" key="1">
    <source>
        <dbReference type="SMART" id="SM00579"/>
    </source>
</evidence>
<dbReference type="PANTHER" id="PTHR31900">
    <property type="entry name" value="F-BOX/RNI SUPERFAMILY PROTEIN-RELATED"/>
    <property type="match status" value="1"/>
</dbReference>
<dbReference type="Proteomes" id="UP001153555">
    <property type="component" value="Unassembled WGS sequence"/>
</dbReference>
<dbReference type="OrthoDB" id="612216at2759"/>
<protein>
    <submittedName>
        <fullName evidence="2">F-box/FBD/LRR-repeat protein</fullName>
    </submittedName>
</protein>
<dbReference type="InterPro" id="IPR006566">
    <property type="entry name" value="FBD"/>
</dbReference>
<dbReference type="PANTHER" id="PTHR31900:SF34">
    <property type="entry name" value="EMB|CAB62440.1-RELATED"/>
    <property type="match status" value="1"/>
</dbReference>
<comment type="caution">
    <text evidence="2">The sequence shown here is derived from an EMBL/GenBank/DDBJ whole genome shotgun (WGS) entry which is preliminary data.</text>
</comment>
<dbReference type="InterPro" id="IPR050232">
    <property type="entry name" value="FBL13/AtMIF1-like"/>
</dbReference>
<dbReference type="SMART" id="SM00579">
    <property type="entry name" value="FBD"/>
    <property type="match status" value="1"/>
</dbReference>
<keyword evidence="3" id="KW-1185">Reference proteome</keyword>
<accession>A0A9N7MW85</accession>
<sequence>MRLVPKCLGQEIPATLPEPPPACTIAGPTTASRSQWKPMHATTVEGTSRRAHCGYVAGGGGVKAGWIISASDPIRIRVTRIWIKVLDIHEDMDNPHPIVADMEEDMVAVSDIYLHLRSPTAATLVRATVFFDTTIDMTSLVKVDICFREWYSWETENNEVKTFNDVFNPSNRKRGKCNLIKFFNRLRQIRCLKISSCEYLKVIDRVVGSIGKFNNLTKLELQVGVEWHLLVKFLEVADNLEVLIADVEIHNSCMEPKQVPKCLQSSLKTITIKQQGFEEHELDLVRYLLRNSQVLQRMEILPRKDRSTSTSENGFEAAFKALQRISLFERGSKACQLAFFSDC</sequence>
<organism evidence="2 3">
    <name type="scientific">Striga hermonthica</name>
    <name type="common">Purple witchweed</name>
    <name type="synonym">Buchnera hermonthica</name>
    <dbReference type="NCBI Taxonomy" id="68872"/>
    <lineage>
        <taxon>Eukaryota</taxon>
        <taxon>Viridiplantae</taxon>
        <taxon>Streptophyta</taxon>
        <taxon>Embryophyta</taxon>
        <taxon>Tracheophyta</taxon>
        <taxon>Spermatophyta</taxon>
        <taxon>Magnoliopsida</taxon>
        <taxon>eudicotyledons</taxon>
        <taxon>Gunneridae</taxon>
        <taxon>Pentapetalae</taxon>
        <taxon>asterids</taxon>
        <taxon>lamiids</taxon>
        <taxon>Lamiales</taxon>
        <taxon>Orobanchaceae</taxon>
        <taxon>Buchnereae</taxon>
        <taxon>Striga</taxon>
    </lineage>
</organism>
<gene>
    <name evidence="2" type="ORF">SHERM_15824</name>
</gene>
<dbReference type="AlphaFoldDB" id="A0A9N7MW85"/>
<feature type="domain" description="FBD" evidence="1">
    <location>
        <begin position="261"/>
        <end position="340"/>
    </location>
</feature>
<proteinExistence type="predicted"/>
<evidence type="ECO:0000313" key="3">
    <source>
        <dbReference type="Proteomes" id="UP001153555"/>
    </source>
</evidence>
<reference evidence="2" key="1">
    <citation type="submission" date="2019-12" db="EMBL/GenBank/DDBJ databases">
        <authorList>
            <person name="Scholes J."/>
        </authorList>
    </citation>
    <scope>NUCLEOTIDE SEQUENCE</scope>
</reference>
<dbReference type="EMBL" id="CACSLK010013932">
    <property type="protein sequence ID" value="CAA0815956.1"/>
    <property type="molecule type" value="Genomic_DNA"/>
</dbReference>
<dbReference type="Pfam" id="PF08387">
    <property type="entry name" value="FBD"/>
    <property type="match status" value="1"/>
</dbReference>